<keyword evidence="1" id="KW-0732">Signal</keyword>
<reference evidence="3 4" key="1">
    <citation type="journal article" date="2016" name="Int. J. Syst. Evol. Microbiol.">
        <title>Agromyces aureus sp. nov., isolated from the rhizosphere of Salix caprea L. grown in a heavy-metal-contaminated soil.</title>
        <authorList>
            <person name="Corretto E."/>
            <person name="Antonielli L."/>
            <person name="Sessitsch A."/>
            <person name="Compant S."/>
            <person name="Gorfer M."/>
            <person name="Kuffner M."/>
            <person name="Brader G."/>
        </authorList>
    </citation>
    <scope>NUCLEOTIDE SEQUENCE [LARGE SCALE GENOMIC DNA]</scope>
    <source>
        <strain evidence="3 4">AR33</strain>
    </source>
</reference>
<gene>
    <name evidence="3" type="ORF">ATC03_02200</name>
</gene>
<feature type="domain" description="FAS1" evidence="2">
    <location>
        <begin position="43"/>
        <end position="193"/>
    </location>
</feature>
<sequence length="198" mass="20338">MMIKKVMAALIAAAALVAVSAAPAYATGGSTPPGTIVDVAVAASGGGTPDNDPRDYDLLVQALVATGLASTLADTSTKFTVFAPNDRAFLRLVQDLTGTAPASEADALTTITTALTAEQITNVLLYHVVPGQQLGPIRVVLSKSLTMANGGIVKPRLLTLRDENPAFTDPRLVVSAINIKASNGVIHTIDRVLVPGVL</sequence>
<dbReference type="Pfam" id="PF02469">
    <property type="entry name" value="Fasciclin"/>
    <property type="match status" value="1"/>
</dbReference>
<proteinExistence type="predicted"/>
<protein>
    <recommendedName>
        <fullName evidence="2">FAS1 domain-containing protein</fullName>
    </recommendedName>
</protein>
<dbReference type="PANTHER" id="PTHR10900:SF77">
    <property type="entry name" value="FI19380P1"/>
    <property type="match status" value="1"/>
</dbReference>
<dbReference type="KEGG" id="agy:ATC03_02200"/>
<accession>A0A191WBY8</accession>
<reference evidence="4" key="2">
    <citation type="submission" date="2016-01" db="EMBL/GenBank/DDBJ databases">
        <title>Complete genome sequence of Agromyces aureus AR33T and comparison with related organisms.</title>
        <authorList>
            <person name="Corretto E."/>
            <person name="Antonielli L."/>
            <person name="Sessitsch A."/>
            <person name="Brader G."/>
        </authorList>
    </citation>
    <scope>NUCLEOTIDE SEQUENCE [LARGE SCALE GENOMIC DNA]</scope>
    <source>
        <strain evidence="4">AR33</strain>
    </source>
</reference>
<name>A0A191WBY8_9MICO</name>
<dbReference type="Proteomes" id="UP000078437">
    <property type="component" value="Chromosome"/>
</dbReference>
<keyword evidence="4" id="KW-1185">Reference proteome</keyword>
<feature type="chain" id="PRO_5008249303" description="FAS1 domain-containing protein" evidence="1">
    <location>
        <begin position="27"/>
        <end position="198"/>
    </location>
</feature>
<dbReference type="AlphaFoldDB" id="A0A191WBY8"/>
<organism evidence="3 4">
    <name type="scientific">Agromyces aureus</name>
    <dbReference type="NCBI Taxonomy" id="453304"/>
    <lineage>
        <taxon>Bacteria</taxon>
        <taxon>Bacillati</taxon>
        <taxon>Actinomycetota</taxon>
        <taxon>Actinomycetes</taxon>
        <taxon>Micrococcales</taxon>
        <taxon>Microbacteriaceae</taxon>
        <taxon>Agromyces</taxon>
    </lineage>
</organism>
<evidence type="ECO:0000313" key="4">
    <source>
        <dbReference type="Proteomes" id="UP000078437"/>
    </source>
</evidence>
<dbReference type="Gene3D" id="2.30.180.10">
    <property type="entry name" value="FAS1 domain"/>
    <property type="match status" value="1"/>
</dbReference>
<dbReference type="SUPFAM" id="SSF82153">
    <property type="entry name" value="FAS1 domain"/>
    <property type="match status" value="1"/>
</dbReference>
<dbReference type="EMBL" id="CP013979">
    <property type="protein sequence ID" value="ANJ25752.1"/>
    <property type="molecule type" value="Genomic_DNA"/>
</dbReference>
<dbReference type="PANTHER" id="PTHR10900">
    <property type="entry name" value="PERIOSTIN-RELATED"/>
    <property type="match status" value="1"/>
</dbReference>
<evidence type="ECO:0000256" key="1">
    <source>
        <dbReference type="SAM" id="SignalP"/>
    </source>
</evidence>
<dbReference type="GO" id="GO:0005615">
    <property type="term" value="C:extracellular space"/>
    <property type="evidence" value="ECO:0007669"/>
    <property type="project" value="TreeGrafter"/>
</dbReference>
<dbReference type="STRING" id="453304.ATC03_02200"/>
<dbReference type="SMART" id="SM00554">
    <property type="entry name" value="FAS1"/>
    <property type="match status" value="1"/>
</dbReference>
<dbReference type="PROSITE" id="PS50213">
    <property type="entry name" value="FAS1"/>
    <property type="match status" value="1"/>
</dbReference>
<dbReference type="InterPro" id="IPR036378">
    <property type="entry name" value="FAS1_dom_sf"/>
</dbReference>
<feature type="signal peptide" evidence="1">
    <location>
        <begin position="1"/>
        <end position="26"/>
    </location>
</feature>
<dbReference type="InterPro" id="IPR000782">
    <property type="entry name" value="FAS1_domain"/>
</dbReference>
<evidence type="ECO:0000313" key="3">
    <source>
        <dbReference type="EMBL" id="ANJ25752.1"/>
    </source>
</evidence>
<dbReference type="InterPro" id="IPR050904">
    <property type="entry name" value="Adhesion/Biosynth-related"/>
</dbReference>
<evidence type="ECO:0000259" key="2">
    <source>
        <dbReference type="PROSITE" id="PS50213"/>
    </source>
</evidence>